<dbReference type="Proteomes" id="UP000886829">
    <property type="component" value="Unassembled WGS sequence"/>
</dbReference>
<evidence type="ECO:0000313" key="2">
    <source>
        <dbReference type="EMBL" id="HIX57520.1"/>
    </source>
</evidence>
<organism evidence="2 3">
    <name type="scientific">Candidatus Anaerobiospirillum pullistercoris</name>
    <dbReference type="NCBI Taxonomy" id="2838452"/>
    <lineage>
        <taxon>Bacteria</taxon>
        <taxon>Pseudomonadati</taxon>
        <taxon>Pseudomonadota</taxon>
        <taxon>Gammaproteobacteria</taxon>
        <taxon>Aeromonadales</taxon>
        <taxon>Succinivibrionaceae</taxon>
        <taxon>Anaerobiospirillum</taxon>
    </lineage>
</organism>
<gene>
    <name evidence="2" type="ORF">H9850_08630</name>
</gene>
<dbReference type="EMBL" id="DXEV01000169">
    <property type="protein sequence ID" value="HIX57520.1"/>
    <property type="molecule type" value="Genomic_DNA"/>
</dbReference>
<evidence type="ECO:0008006" key="4">
    <source>
        <dbReference type="Google" id="ProtNLM"/>
    </source>
</evidence>
<dbReference type="Gene3D" id="3.40.50.2000">
    <property type="entry name" value="Glycogen Phosphorylase B"/>
    <property type="match status" value="1"/>
</dbReference>
<dbReference type="Gene3D" id="3.40.50.11190">
    <property type="match status" value="1"/>
</dbReference>
<name>A0A9D2B1C3_9GAMM</name>
<sequence>MLSSATSSPSSLNAKTVASDSEAQSRYRPCIAMVLRANHSIGTGHLMRLRSLIPYLKQQATVRLYVYAFAEQLRPLCSDYDEVFTFKTKEDILKHLLALPLAPDCTQQGEAIAAQATEYLPQVLVIDDYAIDKSFEEQLYPRCKIFVVDDLFDRQHQCHMLLDQTLKTHEAEYRALCNPECQLLLGSQYSLTLECFYPQQRQLNYQSNCQCAAHHLPLCERVQQALQEPVQTATQTEASAAPAPEATSPVATAEATKANSQSLPRVFVNFGGADPVSACLKVTQSIVTAHMYERYAFTLLAGAANPDYEALQSLVQAIPAEWQANFTLIHHCTDVADLFMRHDIALGAYGGMFRERIAAGLPTVGVIIADNQKGADEIVDHYQLGLNLKLEQLSDPQAVEYALSQLYQHRAQYTQNCLKVYDGQGLKRIVKAIFSLLN</sequence>
<comment type="caution">
    <text evidence="2">The sequence shown here is derived from an EMBL/GenBank/DDBJ whole genome shotgun (WGS) entry which is preliminary data.</text>
</comment>
<reference evidence="2" key="1">
    <citation type="journal article" date="2021" name="PeerJ">
        <title>Extensive microbial diversity within the chicken gut microbiome revealed by metagenomics and culture.</title>
        <authorList>
            <person name="Gilroy R."/>
            <person name="Ravi A."/>
            <person name="Getino M."/>
            <person name="Pursley I."/>
            <person name="Horton D.L."/>
            <person name="Alikhan N.F."/>
            <person name="Baker D."/>
            <person name="Gharbi K."/>
            <person name="Hall N."/>
            <person name="Watson M."/>
            <person name="Adriaenssens E.M."/>
            <person name="Foster-Nyarko E."/>
            <person name="Jarju S."/>
            <person name="Secka A."/>
            <person name="Antonio M."/>
            <person name="Oren A."/>
            <person name="Chaudhuri R.R."/>
            <person name="La Ragione R."/>
            <person name="Hildebrand F."/>
            <person name="Pallen M.J."/>
        </authorList>
    </citation>
    <scope>NUCLEOTIDE SEQUENCE</scope>
    <source>
        <strain evidence="2">USASDec5-558</strain>
    </source>
</reference>
<accession>A0A9D2B1C3</accession>
<dbReference type="AlphaFoldDB" id="A0A9D2B1C3"/>
<proteinExistence type="predicted"/>
<protein>
    <recommendedName>
        <fullName evidence="4">UDP-2,4-diacetamido-2,4, 6-trideoxy-beta-L-altropyranose hydrolase</fullName>
    </recommendedName>
</protein>
<evidence type="ECO:0000256" key="1">
    <source>
        <dbReference type="SAM" id="MobiDB-lite"/>
    </source>
</evidence>
<feature type="region of interest" description="Disordered" evidence="1">
    <location>
        <begin position="230"/>
        <end position="250"/>
    </location>
</feature>
<dbReference type="SUPFAM" id="SSF53756">
    <property type="entry name" value="UDP-Glycosyltransferase/glycogen phosphorylase"/>
    <property type="match status" value="1"/>
</dbReference>
<reference evidence="2" key="2">
    <citation type="submission" date="2021-04" db="EMBL/GenBank/DDBJ databases">
        <authorList>
            <person name="Gilroy R."/>
        </authorList>
    </citation>
    <scope>NUCLEOTIDE SEQUENCE</scope>
    <source>
        <strain evidence="2">USASDec5-558</strain>
    </source>
</reference>
<evidence type="ECO:0000313" key="3">
    <source>
        <dbReference type="Proteomes" id="UP000886829"/>
    </source>
</evidence>